<evidence type="ECO:0000256" key="1">
    <source>
        <dbReference type="PROSITE-ProRule" id="PRU00339"/>
    </source>
</evidence>
<keyword evidence="1" id="KW-0802">TPR repeat</keyword>
<keyword evidence="3" id="KW-1185">Reference proteome</keyword>
<dbReference type="Proteomes" id="UP001379533">
    <property type="component" value="Chromosome"/>
</dbReference>
<dbReference type="InterPro" id="IPR019734">
    <property type="entry name" value="TPR_rpt"/>
</dbReference>
<name>A0ABZ2KMW7_9BACT</name>
<dbReference type="RefSeq" id="WP_394848304.1">
    <property type="nucleotide sequence ID" value="NZ_CP089982.1"/>
</dbReference>
<dbReference type="Pfam" id="PF14559">
    <property type="entry name" value="TPR_19"/>
    <property type="match status" value="2"/>
</dbReference>
<dbReference type="EMBL" id="CP089982">
    <property type="protein sequence ID" value="WXA97686.1"/>
    <property type="molecule type" value="Genomic_DNA"/>
</dbReference>
<sequence length="252" mass="28183">MDERLKQVLLLGREHYAKREFEKAEELLREVLTASEDRFADVHDMLGVICHSRGNYVQAERHFERALSINPGYTEAALNLAVTYNDRGKYDAAREVYTRIKGSPMGAVQTLDPFARGKLANMHADLAQAYADLGLAREAIGELEKGVTLCPTFADLRTRLGNMLRHENDLEAARVQYEAAVAARPEYVPARVHLGVTLLALGLPNDAEDAWQRALALEPDNVQAKMYLRMLQQTRSKESLRAIPVAKAPTRG</sequence>
<dbReference type="InterPro" id="IPR011990">
    <property type="entry name" value="TPR-like_helical_dom_sf"/>
</dbReference>
<evidence type="ECO:0000313" key="2">
    <source>
        <dbReference type="EMBL" id="WXA97686.1"/>
    </source>
</evidence>
<dbReference type="SUPFAM" id="SSF48452">
    <property type="entry name" value="TPR-like"/>
    <property type="match status" value="1"/>
</dbReference>
<gene>
    <name evidence="2" type="ORF">LZC95_12685</name>
</gene>
<organism evidence="2 3">
    <name type="scientific">Pendulispora brunnea</name>
    <dbReference type="NCBI Taxonomy" id="2905690"/>
    <lineage>
        <taxon>Bacteria</taxon>
        <taxon>Pseudomonadati</taxon>
        <taxon>Myxococcota</taxon>
        <taxon>Myxococcia</taxon>
        <taxon>Myxococcales</taxon>
        <taxon>Sorangiineae</taxon>
        <taxon>Pendulisporaceae</taxon>
        <taxon>Pendulispora</taxon>
    </lineage>
</organism>
<dbReference type="PANTHER" id="PTHR44216">
    <property type="entry name" value="PROTEIN O-MANNOSYL-TRANSFERASE TMTC2"/>
    <property type="match status" value="1"/>
</dbReference>
<evidence type="ECO:0000313" key="3">
    <source>
        <dbReference type="Proteomes" id="UP001379533"/>
    </source>
</evidence>
<dbReference type="Gene3D" id="1.25.40.10">
    <property type="entry name" value="Tetratricopeptide repeat domain"/>
    <property type="match status" value="2"/>
</dbReference>
<reference evidence="2 3" key="1">
    <citation type="submission" date="2021-12" db="EMBL/GenBank/DDBJ databases">
        <title>Discovery of the Pendulisporaceae a myxobacterial family with distinct sporulation behavior and unique specialized metabolism.</title>
        <authorList>
            <person name="Garcia R."/>
            <person name="Popoff A."/>
            <person name="Bader C.D."/>
            <person name="Loehr J."/>
            <person name="Walesch S."/>
            <person name="Walt C."/>
            <person name="Boldt J."/>
            <person name="Bunk B."/>
            <person name="Haeckl F.J.F.P.J."/>
            <person name="Gunesch A.P."/>
            <person name="Birkelbach J."/>
            <person name="Nuebel U."/>
            <person name="Pietschmann T."/>
            <person name="Bach T."/>
            <person name="Mueller R."/>
        </authorList>
    </citation>
    <scope>NUCLEOTIDE SEQUENCE [LARGE SCALE GENOMIC DNA]</scope>
    <source>
        <strain evidence="2 3">MSr12523</strain>
    </source>
</reference>
<proteinExistence type="predicted"/>
<feature type="repeat" description="TPR" evidence="1">
    <location>
        <begin position="188"/>
        <end position="221"/>
    </location>
</feature>
<feature type="repeat" description="TPR" evidence="1">
    <location>
        <begin position="40"/>
        <end position="73"/>
    </location>
</feature>
<protein>
    <submittedName>
        <fullName evidence="2">Tetratricopeptide repeat protein</fullName>
    </submittedName>
</protein>
<dbReference type="InterPro" id="IPR052384">
    <property type="entry name" value="TMTC_O-mannosyltransferase"/>
</dbReference>
<dbReference type="PANTHER" id="PTHR44216:SF3">
    <property type="entry name" value="PROTEIN O-MANNOSYL-TRANSFERASE TMTC2"/>
    <property type="match status" value="1"/>
</dbReference>
<accession>A0ABZ2KMW7</accession>
<dbReference type="PROSITE" id="PS50005">
    <property type="entry name" value="TPR"/>
    <property type="match status" value="2"/>
</dbReference>
<dbReference type="SMART" id="SM00028">
    <property type="entry name" value="TPR"/>
    <property type="match status" value="6"/>
</dbReference>